<dbReference type="Proteomes" id="UP001485226">
    <property type="component" value="Unassembled WGS sequence"/>
</dbReference>
<name>A0ABU9IIF4_9FLAO</name>
<sequence>MTLEFLEKKEKLRKLIDDYAVLGDEKKITEQMELFTPNITYKAFMGGIVVSEVSGKTNMEKEFIGHASLVKTYFTLNGQHEVQIDNDTAFGVSFAQIKMIREVDGKNVLTDYSVRYDDKYVFQNDKWLINYREGHFIIIEERLLTS</sequence>
<comment type="caution">
    <text evidence="2">The sequence shown here is derived from an EMBL/GenBank/DDBJ whole genome shotgun (WGS) entry which is preliminary data.</text>
</comment>
<feature type="domain" description="SnoaL-like" evidence="1">
    <location>
        <begin position="6"/>
        <end position="132"/>
    </location>
</feature>
<dbReference type="Pfam" id="PF13577">
    <property type="entry name" value="SnoaL_4"/>
    <property type="match status" value="1"/>
</dbReference>
<evidence type="ECO:0000313" key="3">
    <source>
        <dbReference type="Proteomes" id="UP001485226"/>
    </source>
</evidence>
<dbReference type="EMBL" id="JBBYHS010000001">
    <property type="protein sequence ID" value="MEL1252215.1"/>
    <property type="molecule type" value="Genomic_DNA"/>
</dbReference>
<evidence type="ECO:0000313" key="2">
    <source>
        <dbReference type="EMBL" id="MEL1252215.1"/>
    </source>
</evidence>
<proteinExistence type="predicted"/>
<dbReference type="SUPFAM" id="SSF54427">
    <property type="entry name" value="NTF2-like"/>
    <property type="match status" value="1"/>
</dbReference>
<organism evidence="2 3">
    <name type="scientific">Flavobacterium calami</name>
    <dbReference type="NCBI Taxonomy" id="3139144"/>
    <lineage>
        <taxon>Bacteria</taxon>
        <taxon>Pseudomonadati</taxon>
        <taxon>Bacteroidota</taxon>
        <taxon>Flavobacteriia</taxon>
        <taxon>Flavobacteriales</taxon>
        <taxon>Flavobacteriaceae</taxon>
        <taxon>Flavobacterium</taxon>
    </lineage>
</organism>
<dbReference type="Gene3D" id="3.10.450.50">
    <property type="match status" value="1"/>
</dbReference>
<dbReference type="InterPro" id="IPR032710">
    <property type="entry name" value="NTF2-like_dom_sf"/>
</dbReference>
<dbReference type="RefSeq" id="WP_341688354.1">
    <property type="nucleotide sequence ID" value="NZ_JBBYHS010000001.1"/>
</dbReference>
<protein>
    <submittedName>
        <fullName evidence="2">Nuclear transport factor 2 family protein</fullName>
    </submittedName>
</protein>
<keyword evidence="3" id="KW-1185">Reference proteome</keyword>
<gene>
    <name evidence="2" type="ORF">AAEO57_00400</name>
</gene>
<dbReference type="InterPro" id="IPR037401">
    <property type="entry name" value="SnoaL-like"/>
</dbReference>
<evidence type="ECO:0000259" key="1">
    <source>
        <dbReference type="Pfam" id="PF13577"/>
    </source>
</evidence>
<reference evidence="2 3" key="1">
    <citation type="submission" date="2024-04" db="EMBL/GenBank/DDBJ databases">
        <title>Flavobacterium sp. DGU38 16S ribosomal RNA gene Genome sequencing and assembly.</title>
        <authorList>
            <person name="Park S."/>
        </authorList>
    </citation>
    <scope>NUCLEOTIDE SEQUENCE [LARGE SCALE GENOMIC DNA]</scope>
    <source>
        <strain evidence="2 3">DGU38</strain>
    </source>
</reference>
<accession>A0ABU9IIF4</accession>